<dbReference type="RefSeq" id="WP_096358023.1">
    <property type="nucleotide sequence ID" value="NZ_AP014946.1"/>
</dbReference>
<dbReference type="PANTHER" id="PTHR11686:SF9">
    <property type="entry name" value="RE13973P"/>
    <property type="match status" value="1"/>
</dbReference>
<dbReference type="InterPro" id="IPR029055">
    <property type="entry name" value="Ntn_hydrolases_N"/>
</dbReference>
<evidence type="ECO:0000256" key="3">
    <source>
        <dbReference type="ARBA" id="ARBA00047417"/>
    </source>
</evidence>
<dbReference type="PRINTS" id="PR01210">
    <property type="entry name" value="GGTRANSPTASE"/>
</dbReference>
<dbReference type="OrthoDB" id="9781342at2"/>
<evidence type="ECO:0000313" key="8">
    <source>
        <dbReference type="Proteomes" id="UP000236884"/>
    </source>
</evidence>
<dbReference type="EMBL" id="AP014946">
    <property type="protein sequence ID" value="BAT61309.1"/>
    <property type="molecule type" value="Genomic_DNA"/>
</dbReference>
<feature type="active site" description="Nucleophile" evidence="4">
    <location>
        <position position="346"/>
    </location>
</feature>
<comment type="catalytic activity">
    <reaction evidence="2">
        <text>glutathione + H2O = L-cysteinylglycine + L-glutamate</text>
        <dbReference type="Rhea" id="RHEA:28807"/>
        <dbReference type="ChEBI" id="CHEBI:15377"/>
        <dbReference type="ChEBI" id="CHEBI:29985"/>
        <dbReference type="ChEBI" id="CHEBI:57925"/>
        <dbReference type="ChEBI" id="CHEBI:61694"/>
        <dbReference type="EC" id="3.4.19.13"/>
    </reaction>
</comment>
<dbReference type="InterPro" id="IPR000101">
    <property type="entry name" value="GGT_peptidase"/>
</dbReference>
<dbReference type="PANTHER" id="PTHR11686">
    <property type="entry name" value="GAMMA GLUTAMYL TRANSPEPTIDASE"/>
    <property type="match status" value="1"/>
</dbReference>
<sequence>MASVNATSPNLSTHQIVRKPAVRSRGGIVVSHNRVASEIGARVLAAGGHAVDAAVATSFAIGVLEPWMSGIGGTGLMLVRTAADNQVTALDFGARAPAALNPEDYPLMEGSGGDLFGWPRVKDDRNLRGAVSTVAPTVVAGVSEAHKRYGRRPWRDLVAPAYALASAGPVVDWHTTLMIARCIRELSADPGCAAVYVPHGVPPSPGIAATAEPPLRLPNPALARSLEAIANDGPSALYGGEIGALLLADLKAGGGVHAEADLLRASDVRTPAIRTSQIGDYTLHASSRLNGGPTVLDAIETMRERWDGGVFDPRAWGAIASGLQAAWAKRFRTMGDAVEIAAGGSTTHINVIDRDGNMVTLTQTLLSLFGSQFMSPQTGILLNNAINWFDPRPGGPNSLAPSRQALSNYAPMIMTGPGDAVASGGAGGRKILPAVMQLLLMMANGVSLDDAIHAPRIDVSGGDTVVVDHRLAAEIKAALAAEFQTVEAERTVFPYHFTIASAVRRLGEMNEGGTEPYQPWSEAVSEDEV</sequence>
<dbReference type="GO" id="GO:0005886">
    <property type="term" value="C:plasma membrane"/>
    <property type="evidence" value="ECO:0007669"/>
    <property type="project" value="TreeGrafter"/>
</dbReference>
<dbReference type="InterPro" id="IPR043137">
    <property type="entry name" value="GGT_ssub_C"/>
</dbReference>
<evidence type="ECO:0000256" key="4">
    <source>
        <dbReference type="PIRSR" id="PIRSR600101-1"/>
    </source>
</evidence>
<dbReference type="SUPFAM" id="SSF56235">
    <property type="entry name" value="N-terminal nucleophile aminohydrolases (Ntn hydrolases)"/>
    <property type="match status" value="1"/>
</dbReference>
<protein>
    <submittedName>
        <fullName evidence="7">Acylase ACY 1</fullName>
    </submittedName>
</protein>
<comment type="catalytic activity">
    <reaction evidence="3">
        <text>an N-terminal (5-L-glutamyl)-[peptide] + an alpha-amino acid = 5-L-glutamyl amino acid + an N-terminal L-alpha-aminoacyl-[peptide]</text>
        <dbReference type="Rhea" id="RHEA:23904"/>
        <dbReference type="Rhea" id="RHEA-COMP:9780"/>
        <dbReference type="Rhea" id="RHEA-COMP:9795"/>
        <dbReference type="ChEBI" id="CHEBI:77644"/>
        <dbReference type="ChEBI" id="CHEBI:78597"/>
        <dbReference type="ChEBI" id="CHEBI:78599"/>
        <dbReference type="ChEBI" id="CHEBI:78608"/>
        <dbReference type="EC" id="2.3.2.2"/>
    </reaction>
</comment>
<evidence type="ECO:0000256" key="2">
    <source>
        <dbReference type="ARBA" id="ARBA00001089"/>
    </source>
</evidence>
<evidence type="ECO:0000313" key="7">
    <source>
        <dbReference type="EMBL" id="BAT61309.1"/>
    </source>
</evidence>
<organism evidence="7 8">
    <name type="scientific">Variibacter gotjawalensis</name>
    <dbReference type="NCBI Taxonomy" id="1333996"/>
    <lineage>
        <taxon>Bacteria</taxon>
        <taxon>Pseudomonadati</taxon>
        <taxon>Pseudomonadota</taxon>
        <taxon>Alphaproteobacteria</taxon>
        <taxon>Hyphomicrobiales</taxon>
        <taxon>Nitrobacteraceae</taxon>
        <taxon>Variibacter</taxon>
    </lineage>
</organism>
<evidence type="ECO:0000256" key="5">
    <source>
        <dbReference type="PIRSR" id="PIRSR600101-2"/>
    </source>
</evidence>
<accession>A0A0S3PZH0</accession>
<feature type="region of interest" description="Disordered" evidence="6">
    <location>
        <begin position="510"/>
        <end position="529"/>
    </location>
</feature>
<evidence type="ECO:0000256" key="1">
    <source>
        <dbReference type="ARBA" id="ARBA00001049"/>
    </source>
</evidence>
<comment type="catalytic activity">
    <reaction evidence="1">
        <text>an S-substituted glutathione + H2O = an S-substituted L-cysteinylglycine + L-glutamate</text>
        <dbReference type="Rhea" id="RHEA:59468"/>
        <dbReference type="ChEBI" id="CHEBI:15377"/>
        <dbReference type="ChEBI" id="CHEBI:29985"/>
        <dbReference type="ChEBI" id="CHEBI:90779"/>
        <dbReference type="ChEBI" id="CHEBI:143103"/>
        <dbReference type="EC" id="3.4.19.13"/>
    </reaction>
</comment>
<proteinExistence type="predicted"/>
<evidence type="ECO:0000256" key="6">
    <source>
        <dbReference type="SAM" id="MobiDB-lite"/>
    </source>
</evidence>
<dbReference type="Pfam" id="PF01019">
    <property type="entry name" value="G_glu_transpept"/>
    <property type="match status" value="2"/>
</dbReference>
<keyword evidence="8" id="KW-1185">Reference proteome</keyword>
<reference evidence="7 8" key="1">
    <citation type="submission" date="2015-08" db="EMBL/GenBank/DDBJ databases">
        <title>Investigation of the bacterial diversity of lava forest soil.</title>
        <authorList>
            <person name="Lee J.S."/>
        </authorList>
    </citation>
    <scope>NUCLEOTIDE SEQUENCE [LARGE SCALE GENOMIC DNA]</scope>
    <source>
        <strain evidence="7 8">GJW-30</strain>
    </source>
</reference>
<dbReference type="Gene3D" id="3.60.20.40">
    <property type="match status" value="1"/>
</dbReference>
<dbReference type="KEGG" id="vgo:GJW-30_1_03866"/>
<feature type="binding site" evidence="5">
    <location>
        <position position="428"/>
    </location>
    <ligand>
        <name>L-glutamate</name>
        <dbReference type="ChEBI" id="CHEBI:29985"/>
    </ligand>
</feature>
<dbReference type="GO" id="GO:0103068">
    <property type="term" value="F:leukotriene C4 gamma-glutamyl transferase activity"/>
    <property type="evidence" value="ECO:0007669"/>
    <property type="project" value="UniProtKB-EC"/>
</dbReference>
<dbReference type="Proteomes" id="UP000236884">
    <property type="component" value="Chromosome"/>
</dbReference>
<dbReference type="GO" id="GO:0036374">
    <property type="term" value="F:glutathione hydrolase activity"/>
    <property type="evidence" value="ECO:0007669"/>
    <property type="project" value="UniProtKB-EC"/>
</dbReference>
<gene>
    <name evidence="7" type="primary">acyI</name>
    <name evidence="7" type="ORF">GJW-30_1_03866</name>
</gene>
<dbReference type="GO" id="GO:0006751">
    <property type="term" value="P:glutathione catabolic process"/>
    <property type="evidence" value="ECO:0007669"/>
    <property type="project" value="InterPro"/>
</dbReference>
<dbReference type="AlphaFoldDB" id="A0A0S3PZH0"/>
<name>A0A0S3PZH0_9BRAD</name>